<name>A0A6G0SV77_APHGL</name>
<dbReference type="Proteomes" id="UP000475862">
    <property type="component" value="Unassembled WGS sequence"/>
</dbReference>
<dbReference type="OrthoDB" id="6745909at2759"/>
<evidence type="ECO:0000313" key="1">
    <source>
        <dbReference type="EMBL" id="KAE9521557.1"/>
    </source>
</evidence>
<dbReference type="EMBL" id="VYZN01002678">
    <property type="protein sequence ID" value="KAE9521557.1"/>
    <property type="molecule type" value="Genomic_DNA"/>
</dbReference>
<accession>A0A6G0SV77</accession>
<keyword evidence="2" id="KW-1185">Reference proteome</keyword>
<sequence>MKKLRATSNEVESDYHCKRHKCFDVISPEERNRIIKDFNNLVKYNRQNEYLRGLITILPAVHRRIRKDTNEATFNDSSYSYRLRSYINGVLQNIVSNNKKKLLISGVVGTDNRGKHSNQPHKLSDETKTKVFDLIKSLKGRKSHYSPKDSEKIYLPEELNIKKLHAFYKDNYPENVEGYTTFRDIFEQKFNISYGYPRKDTCNVCDVYKAEVKLIENQINTCVDNETKNILRTEKEVYEGSKEDSDLEAIIIDYQRNLPTPNITTNDYFRRQLNFISFNVHVSSDESSIFYTYDENVARKGADDVCSMLEHYFFKILDSESQNKLFFAIRVQVRTKTIRQ</sequence>
<dbReference type="AlphaFoldDB" id="A0A6G0SV77"/>
<dbReference type="PANTHER" id="PTHR10773:SF19">
    <property type="match status" value="1"/>
</dbReference>
<comment type="caution">
    <text evidence="1">The sequence shown here is derived from an EMBL/GenBank/DDBJ whole genome shotgun (WGS) entry which is preliminary data.</text>
</comment>
<protein>
    <submittedName>
        <fullName evidence="1">Uncharacterized protein</fullName>
    </submittedName>
</protein>
<proteinExistence type="predicted"/>
<gene>
    <name evidence="1" type="ORF">AGLY_018021</name>
</gene>
<evidence type="ECO:0000313" key="2">
    <source>
        <dbReference type="Proteomes" id="UP000475862"/>
    </source>
</evidence>
<reference evidence="1 2" key="1">
    <citation type="submission" date="2019-08" db="EMBL/GenBank/DDBJ databases">
        <title>The genome of the soybean aphid Biotype 1, its phylome, world population structure and adaptation to the North American continent.</title>
        <authorList>
            <person name="Giordano R."/>
            <person name="Donthu R.K."/>
            <person name="Hernandez A.G."/>
            <person name="Wright C.L."/>
            <person name="Zimin A.V."/>
        </authorList>
    </citation>
    <scope>NUCLEOTIDE SEQUENCE [LARGE SCALE GENOMIC DNA]</scope>
    <source>
        <tissue evidence="1">Whole aphids</tissue>
    </source>
</reference>
<dbReference type="PANTHER" id="PTHR10773">
    <property type="entry name" value="DNA-DIRECTED RNA POLYMERASES I, II, AND III SUBUNIT RPABC2"/>
    <property type="match status" value="1"/>
</dbReference>
<organism evidence="1 2">
    <name type="scientific">Aphis glycines</name>
    <name type="common">Soybean aphid</name>
    <dbReference type="NCBI Taxonomy" id="307491"/>
    <lineage>
        <taxon>Eukaryota</taxon>
        <taxon>Metazoa</taxon>
        <taxon>Ecdysozoa</taxon>
        <taxon>Arthropoda</taxon>
        <taxon>Hexapoda</taxon>
        <taxon>Insecta</taxon>
        <taxon>Pterygota</taxon>
        <taxon>Neoptera</taxon>
        <taxon>Paraneoptera</taxon>
        <taxon>Hemiptera</taxon>
        <taxon>Sternorrhyncha</taxon>
        <taxon>Aphidomorpha</taxon>
        <taxon>Aphidoidea</taxon>
        <taxon>Aphididae</taxon>
        <taxon>Aphidini</taxon>
        <taxon>Aphis</taxon>
        <taxon>Aphis</taxon>
    </lineage>
</organism>